<feature type="transmembrane region" description="Helical" evidence="1">
    <location>
        <begin position="53"/>
        <end position="72"/>
    </location>
</feature>
<evidence type="ECO:0000313" key="2">
    <source>
        <dbReference type="Proteomes" id="UP000035680"/>
    </source>
</evidence>
<keyword evidence="1" id="KW-0472">Membrane</keyword>
<name>A0A0K0G5K7_STRVS</name>
<feature type="transmembrane region" description="Helical" evidence="1">
    <location>
        <begin position="297"/>
        <end position="317"/>
    </location>
</feature>
<reference evidence="2" key="1">
    <citation type="submission" date="2014-07" db="EMBL/GenBank/DDBJ databases">
        <authorList>
            <person name="Martin A.A"/>
            <person name="De Silva N."/>
        </authorList>
    </citation>
    <scope>NUCLEOTIDE SEQUENCE</scope>
</reference>
<dbReference type="InterPro" id="IPR019422">
    <property type="entry name" value="7TM_GPCR_serpentine_rcpt_Srh"/>
</dbReference>
<dbReference type="Pfam" id="PF10318">
    <property type="entry name" value="7TM_GPCR_Srh"/>
    <property type="match status" value="1"/>
</dbReference>
<protein>
    <submittedName>
        <fullName evidence="3">G_PROTEIN_RECEP_F1_2 domain-containing protein</fullName>
    </submittedName>
</protein>
<organism evidence="2 3">
    <name type="scientific">Strongyloides venezuelensis</name>
    <name type="common">Threadworm</name>
    <dbReference type="NCBI Taxonomy" id="75913"/>
    <lineage>
        <taxon>Eukaryota</taxon>
        <taxon>Metazoa</taxon>
        <taxon>Ecdysozoa</taxon>
        <taxon>Nematoda</taxon>
        <taxon>Chromadorea</taxon>
        <taxon>Rhabditida</taxon>
        <taxon>Tylenchina</taxon>
        <taxon>Panagrolaimomorpha</taxon>
        <taxon>Strongyloidoidea</taxon>
        <taxon>Strongyloididae</taxon>
        <taxon>Strongyloides</taxon>
    </lineage>
</organism>
<feature type="transmembrane region" description="Helical" evidence="1">
    <location>
        <begin position="197"/>
        <end position="219"/>
    </location>
</feature>
<proteinExistence type="predicted"/>
<sequence>MYLFAKTIFSQCPNESYCIVLSILNIILIIVQLILIFYLVTNYKKSNNDYIKFLTFNKIFSFTVFLFISIFGEIKTFFPRKVVACYGLIRLVGDTGCQITISITIPFIMVECLFILYAFNGQYNTLCRKKKFHQNSLIQRLSFTLFFLCVLTVYVTLYLSYSPREKIISNVISTHEDIKFLTNNNYSFTGVVDAKRITFLIGSASMLTFYVNYIVHYAYIFNKMLKFLREIKELGQISNQNNKNYLNKFKHHIKNVVIPVILIYVPLGIFMVCLIFYRDEKYFWITKKLSNMLQYTVYLYGITSPSYTLYFILTSELKSNKIFIKKLTSNTLQIKRKK</sequence>
<reference evidence="3" key="2">
    <citation type="submission" date="2015-08" db="UniProtKB">
        <authorList>
            <consortium name="WormBaseParasite"/>
        </authorList>
    </citation>
    <scope>IDENTIFICATION</scope>
</reference>
<feature type="transmembrane region" description="Helical" evidence="1">
    <location>
        <begin position="99"/>
        <end position="120"/>
    </location>
</feature>
<feature type="transmembrane region" description="Helical" evidence="1">
    <location>
        <begin position="256"/>
        <end position="277"/>
    </location>
</feature>
<feature type="transmembrane region" description="Helical" evidence="1">
    <location>
        <begin position="141"/>
        <end position="161"/>
    </location>
</feature>
<keyword evidence="2" id="KW-1185">Reference proteome</keyword>
<keyword evidence="1" id="KW-0812">Transmembrane</keyword>
<dbReference type="AlphaFoldDB" id="A0A0K0G5K7"/>
<dbReference type="WBParaSite" id="SVE_2002500.1">
    <property type="protein sequence ID" value="SVE_2002500.1"/>
    <property type="gene ID" value="SVE_2002500"/>
</dbReference>
<evidence type="ECO:0000256" key="1">
    <source>
        <dbReference type="SAM" id="Phobius"/>
    </source>
</evidence>
<accession>A0A0K0G5K7</accession>
<evidence type="ECO:0000313" key="3">
    <source>
        <dbReference type="WBParaSite" id="SVE_2002500.1"/>
    </source>
</evidence>
<feature type="transmembrane region" description="Helical" evidence="1">
    <location>
        <begin position="20"/>
        <end position="41"/>
    </location>
</feature>
<keyword evidence="1" id="KW-1133">Transmembrane helix</keyword>
<dbReference type="Proteomes" id="UP000035680">
    <property type="component" value="Unassembled WGS sequence"/>
</dbReference>